<sequence length="243" mass="27325">MSFYNHAVFEVGPTRVNPVQDSNGWRERASIEACYTNRAAGCVCASPGPYRWEETPEPVQPPPRRKGKVPKDFGKEILTAGEMQRQALRPWKGIQAAGIVINANQTKPPVLPSFEVPNGKQTPALSCARTGTPCFEQVEIERQKRQRAEEEVERLRAELRACRSCASSASSKSGSRPPSRQSQLRNVEHRGLGNWRLCNLRANVMPWYVIDTMEQISLHVHRKGSKECFADVARVLRSNCHSF</sequence>
<evidence type="ECO:0000256" key="1">
    <source>
        <dbReference type="SAM" id="Coils"/>
    </source>
</evidence>
<proteinExistence type="predicted"/>
<keyword evidence="3" id="KW-1185">Reference proteome</keyword>
<reference evidence="2" key="1">
    <citation type="submission" date="2023-08" db="EMBL/GenBank/DDBJ databases">
        <authorList>
            <person name="Chen Y."/>
            <person name="Shah S."/>
            <person name="Dougan E. K."/>
            <person name="Thang M."/>
            <person name="Chan C."/>
        </authorList>
    </citation>
    <scope>NUCLEOTIDE SEQUENCE</scope>
</reference>
<evidence type="ECO:0000313" key="2">
    <source>
        <dbReference type="EMBL" id="CAJ1382218.1"/>
    </source>
</evidence>
<protein>
    <submittedName>
        <fullName evidence="2">Uncharacterized protein</fullName>
    </submittedName>
</protein>
<dbReference type="Proteomes" id="UP001178507">
    <property type="component" value="Unassembled WGS sequence"/>
</dbReference>
<gene>
    <name evidence="2" type="ORF">EVOR1521_LOCUS9643</name>
</gene>
<name>A0AA36MXD1_9DINO</name>
<dbReference type="EMBL" id="CAUJNA010000883">
    <property type="protein sequence ID" value="CAJ1382218.1"/>
    <property type="molecule type" value="Genomic_DNA"/>
</dbReference>
<accession>A0AA36MXD1</accession>
<comment type="caution">
    <text evidence="2">The sequence shown here is derived from an EMBL/GenBank/DDBJ whole genome shotgun (WGS) entry which is preliminary data.</text>
</comment>
<keyword evidence="1" id="KW-0175">Coiled coil</keyword>
<feature type="coiled-coil region" evidence="1">
    <location>
        <begin position="138"/>
        <end position="165"/>
    </location>
</feature>
<organism evidence="2 3">
    <name type="scientific">Effrenium voratum</name>
    <dbReference type="NCBI Taxonomy" id="2562239"/>
    <lineage>
        <taxon>Eukaryota</taxon>
        <taxon>Sar</taxon>
        <taxon>Alveolata</taxon>
        <taxon>Dinophyceae</taxon>
        <taxon>Suessiales</taxon>
        <taxon>Symbiodiniaceae</taxon>
        <taxon>Effrenium</taxon>
    </lineage>
</organism>
<evidence type="ECO:0000313" key="3">
    <source>
        <dbReference type="Proteomes" id="UP001178507"/>
    </source>
</evidence>
<dbReference type="AlphaFoldDB" id="A0AA36MXD1"/>